<feature type="region of interest" description="Disordered" evidence="1">
    <location>
        <begin position="447"/>
        <end position="482"/>
    </location>
</feature>
<feature type="region of interest" description="Disordered" evidence="1">
    <location>
        <begin position="1"/>
        <end position="52"/>
    </location>
</feature>
<feature type="compositionally biased region" description="Low complexity" evidence="1">
    <location>
        <begin position="822"/>
        <end position="836"/>
    </location>
</feature>
<feature type="compositionally biased region" description="Basic residues" evidence="1">
    <location>
        <begin position="812"/>
        <end position="821"/>
    </location>
</feature>
<dbReference type="Proteomes" id="UP000521943">
    <property type="component" value="Unassembled WGS sequence"/>
</dbReference>
<evidence type="ECO:0000313" key="3">
    <source>
        <dbReference type="Proteomes" id="UP000521943"/>
    </source>
</evidence>
<feature type="region of interest" description="Disordered" evidence="1">
    <location>
        <begin position="733"/>
        <end position="857"/>
    </location>
</feature>
<organism evidence="2 3">
    <name type="scientific">Ephemerocybe angulata</name>
    <dbReference type="NCBI Taxonomy" id="980116"/>
    <lineage>
        <taxon>Eukaryota</taxon>
        <taxon>Fungi</taxon>
        <taxon>Dikarya</taxon>
        <taxon>Basidiomycota</taxon>
        <taxon>Agaricomycotina</taxon>
        <taxon>Agaricomycetes</taxon>
        <taxon>Agaricomycetidae</taxon>
        <taxon>Agaricales</taxon>
        <taxon>Agaricineae</taxon>
        <taxon>Psathyrellaceae</taxon>
        <taxon>Ephemerocybe</taxon>
    </lineage>
</organism>
<evidence type="ECO:0000256" key="1">
    <source>
        <dbReference type="SAM" id="MobiDB-lite"/>
    </source>
</evidence>
<feature type="compositionally biased region" description="Acidic residues" evidence="1">
    <location>
        <begin position="793"/>
        <end position="802"/>
    </location>
</feature>
<dbReference type="AlphaFoldDB" id="A0A8H6M8F4"/>
<feature type="region of interest" description="Disordered" evidence="1">
    <location>
        <begin position="83"/>
        <end position="131"/>
    </location>
</feature>
<feature type="compositionally biased region" description="Acidic residues" evidence="1">
    <location>
        <begin position="455"/>
        <end position="476"/>
    </location>
</feature>
<sequence length="895" mass="98944">MSHSSNPFKTYFGRQSRASTSQQRSPPAIHETLGEIGEESASSSVFKEKASQPLRRVRTTIASNIVNPELTFSVNPTLAGSPLPTVHVSDSETNSDTASPKVKVKRTPVDQDDSYTSGSDLSFEDNPPHKNFPTLSEGEKWRILVKLGIDDLVRLQDATLIPVDTIGKVLFERAQYLLEDFGMQRKDVLAMLKWTESIISGSFVLAILYPGMFVPGDIDIYAAEPFLPSVKAFISKLGYSKSRVVFPWKTIVDVSSRPQTNPSTSKASPSNNVFDNISQILEFRNDGGQKINLILSVSVAILPLMQFHSTIVQNYVAFHGVVVLHRQTLSRIGLINIPAAKIPARTLRCLVKYEQRGFKMWKRLMIDHQCNVDDRCAQTMRSLFDEHVFHFKFPKPVVFVKSTYVLFEKQEEEELKEVMQGFELKAEAEDEHVPTAERVLRVFSGAFDAPPMSSDSEDDDSEGDEEDGFGELEEIDFNDRSKLMEVDTGTAAPGKESKKAQKKANLGTAFLAGGLAEGGEEEVPYAAAETAIEEEGKLEVDDADIVVVVEQMHAEDRVEGVEPEETKMTATTIASQAPTLNPVPDTVYATAAEEAGKETAATEEPPSFVIDTEPTPIQENAHEASDNLDFVIDTKPAPIQEQDYSESTITKPRIAMPPPILLSDDDEVIVYVAPHPRKSELEESTSVPKPKVGAFTPYAPDAREQDEAARSTPRMAKYAMAKQWKLAACQRKRQGVEDEFGFESVDERRGERRRGDSDLEWGDEDEEEQGVGLDVKGEDARGESGCGSRGDNGEDDEDGEEEFTLHKASTASKRRDRRKRATAAAAASFLDSAADTGTPGPDTARSRRRARRTTQQAEQVLAAMDMAWTRSWRDAEAMKAFANGMLGRDADHTES</sequence>
<feature type="compositionally biased region" description="Basic and acidic residues" evidence="1">
    <location>
        <begin position="745"/>
        <end position="757"/>
    </location>
</feature>
<feature type="compositionally biased region" description="Acidic residues" evidence="1">
    <location>
        <begin position="758"/>
        <end position="769"/>
    </location>
</feature>
<protein>
    <submittedName>
        <fullName evidence="2">Uncharacterized protein</fullName>
    </submittedName>
</protein>
<proteinExistence type="predicted"/>
<reference evidence="2 3" key="1">
    <citation type="submission" date="2020-07" db="EMBL/GenBank/DDBJ databases">
        <title>Comparative genomics of pyrophilous fungi reveals a link between fire events and developmental genes.</title>
        <authorList>
            <consortium name="DOE Joint Genome Institute"/>
            <person name="Steindorff A.S."/>
            <person name="Carver A."/>
            <person name="Calhoun S."/>
            <person name="Stillman K."/>
            <person name="Liu H."/>
            <person name="Lipzen A."/>
            <person name="Pangilinan J."/>
            <person name="Labutti K."/>
            <person name="Bruns T.D."/>
            <person name="Grigoriev I.V."/>
        </authorList>
    </citation>
    <scope>NUCLEOTIDE SEQUENCE [LARGE SCALE GENOMIC DNA]</scope>
    <source>
        <strain evidence="2 3">CBS 144469</strain>
    </source>
</reference>
<feature type="compositionally biased region" description="Low complexity" evidence="1">
    <location>
        <begin position="14"/>
        <end position="25"/>
    </location>
</feature>
<dbReference type="EMBL" id="JACGCI010000014">
    <property type="protein sequence ID" value="KAF6759693.1"/>
    <property type="molecule type" value="Genomic_DNA"/>
</dbReference>
<name>A0A8H6M8F4_9AGAR</name>
<accession>A0A8H6M8F4</accession>
<keyword evidence="3" id="KW-1185">Reference proteome</keyword>
<gene>
    <name evidence="2" type="ORF">DFP72DRAFT_1098622</name>
</gene>
<comment type="caution">
    <text evidence="2">The sequence shown here is derived from an EMBL/GenBank/DDBJ whole genome shotgun (WGS) entry which is preliminary data.</text>
</comment>
<evidence type="ECO:0000313" key="2">
    <source>
        <dbReference type="EMBL" id="KAF6759693.1"/>
    </source>
</evidence>
<feature type="region of interest" description="Disordered" evidence="1">
    <location>
        <begin position="677"/>
        <end position="715"/>
    </location>
</feature>